<evidence type="ECO:0000256" key="2">
    <source>
        <dbReference type="ARBA" id="ARBA00012135"/>
    </source>
</evidence>
<dbReference type="PANTHER" id="PTHR20858">
    <property type="entry name" value="PHOSPHOMETHYLPYRIMIDINE KINASE"/>
    <property type="match status" value="1"/>
</dbReference>
<dbReference type="GO" id="GO:0009228">
    <property type="term" value="P:thiamine biosynthetic process"/>
    <property type="evidence" value="ECO:0007669"/>
    <property type="project" value="InterPro"/>
</dbReference>
<dbReference type="InterPro" id="IPR004399">
    <property type="entry name" value="HMP/HMP-P_kinase_dom"/>
</dbReference>
<keyword evidence="4" id="KW-0808">Transferase</keyword>
<organism evidence="4 5">
    <name type="scientific">Candidatus Sphingobacterium stercoripullorum</name>
    <dbReference type="NCBI Taxonomy" id="2838759"/>
    <lineage>
        <taxon>Bacteria</taxon>
        <taxon>Pseudomonadati</taxon>
        <taxon>Bacteroidota</taxon>
        <taxon>Sphingobacteriia</taxon>
        <taxon>Sphingobacteriales</taxon>
        <taxon>Sphingobacteriaceae</taxon>
        <taxon>Sphingobacterium</taxon>
    </lineage>
</organism>
<evidence type="ECO:0000313" key="4">
    <source>
        <dbReference type="EMBL" id="HIX55512.1"/>
    </source>
</evidence>
<proteinExistence type="predicted"/>
<evidence type="ECO:0000313" key="5">
    <source>
        <dbReference type="Proteomes" id="UP000824156"/>
    </source>
</evidence>
<gene>
    <name evidence="4" type="ORF">H9853_10855</name>
</gene>
<sequence length="245" mass="27057">MQRDRPVVLSIAGFDPSGGAGVLADMKTMEQLHVQGMAVLTASTIQTEDEFIQLEWLPLEFLLESISILLVRYPVRVVKIGVVRDAGFLQAIIEGVRNCSKDIIIVWDPVLVSSSGYTFFSKKDIKILESLATKIDLITPNYNEYLTLCASLDLEGYKNVLVKGGHRKNMLGTDVLIQSKTETAFLPTRKVLFEKHGSGCVLSSAIAAYLARGKTMKEACWCGKQYIEQFLNSSPSLLGKHNGIQ</sequence>
<dbReference type="Pfam" id="PF08543">
    <property type="entry name" value="Phos_pyr_kin"/>
    <property type="match status" value="1"/>
</dbReference>
<dbReference type="GO" id="GO:0008902">
    <property type="term" value="F:hydroxymethylpyrimidine kinase activity"/>
    <property type="evidence" value="ECO:0007669"/>
    <property type="project" value="UniProtKB-EC"/>
</dbReference>
<dbReference type="InterPro" id="IPR013749">
    <property type="entry name" value="PM/HMP-P_kinase-1"/>
</dbReference>
<evidence type="ECO:0000256" key="1">
    <source>
        <dbReference type="ARBA" id="ARBA00004948"/>
    </source>
</evidence>
<dbReference type="AlphaFoldDB" id="A0A9D1WAY7"/>
<dbReference type="InterPro" id="IPR029056">
    <property type="entry name" value="Ribokinase-like"/>
</dbReference>
<dbReference type="GO" id="GO:0008972">
    <property type="term" value="F:phosphomethylpyrimidine kinase activity"/>
    <property type="evidence" value="ECO:0007669"/>
    <property type="project" value="InterPro"/>
</dbReference>
<comment type="caution">
    <text evidence="4">The sequence shown here is derived from an EMBL/GenBank/DDBJ whole genome shotgun (WGS) entry which is preliminary data.</text>
</comment>
<evidence type="ECO:0000259" key="3">
    <source>
        <dbReference type="Pfam" id="PF08543"/>
    </source>
</evidence>
<feature type="domain" description="Pyridoxamine kinase/Phosphomethylpyrimidine kinase" evidence="3">
    <location>
        <begin position="15"/>
        <end position="241"/>
    </location>
</feature>
<name>A0A9D1WAY7_9SPHI</name>
<accession>A0A9D1WAY7</accession>
<reference evidence="4" key="1">
    <citation type="journal article" date="2021" name="PeerJ">
        <title>Extensive microbial diversity within the chicken gut microbiome revealed by metagenomics and culture.</title>
        <authorList>
            <person name="Gilroy R."/>
            <person name="Ravi A."/>
            <person name="Getino M."/>
            <person name="Pursley I."/>
            <person name="Horton D.L."/>
            <person name="Alikhan N.F."/>
            <person name="Baker D."/>
            <person name="Gharbi K."/>
            <person name="Hall N."/>
            <person name="Watson M."/>
            <person name="Adriaenssens E.M."/>
            <person name="Foster-Nyarko E."/>
            <person name="Jarju S."/>
            <person name="Secka A."/>
            <person name="Antonio M."/>
            <person name="Oren A."/>
            <person name="Chaudhuri R.R."/>
            <person name="La Ragione R."/>
            <person name="Hildebrand F."/>
            <person name="Pallen M.J."/>
        </authorList>
    </citation>
    <scope>NUCLEOTIDE SEQUENCE</scope>
    <source>
        <strain evidence="4">1719</strain>
    </source>
</reference>
<dbReference type="CDD" id="cd01169">
    <property type="entry name" value="HMPP_kinase"/>
    <property type="match status" value="1"/>
</dbReference>
<dbReference type="SUPFAM" id="SSF53613">
    <property type="entry name" value="Ribokinase-like"/>
    <property type="match status" value="1"/>
</dbReference>
<dbReference type="PANTHER" id="PTHR20858:SF17">
    <property type="entry name" value="HYDROXYMETHYLPYRIMIDINE_PHOSPHOMETHYLPYRIMIDINE KINASE THI20-RELATED"/>
    <property type="match status" value="1"/>
</dbReference>
<dbReference type="EMBL" id="DXEZ01000307">
    <property type="protein sequence ID" value="HIX55512.1"/>
    <property type="molecule type" value="Genomic_DNA"/>
</dbReference>
<dbReference type="EC" id="2.7.1.49" evidence="2"/>
<dbReference type="Proteomes" id="UP000824156">
    <property type="component" value="Unassembled WGS sequence"/>
</dbReference>
<keyword evidence="4" id="KW-0418">Kinase</keyword>
<comment type="pathway">
    <text evidence="1">Cofactor biosynthesis; thiamine diphosphate biosynthesis.</text>
</comment>
<reference evidence="4" key="2">
    <citation type="submission" date="2021-04" db="EMBL/GenBank/DDBJ databases">
        <authorList>
            <person name="Gilroy R."/>
        </authorList>
    </citation>
    <scope>NUCLEOTIDE SEQUENCE</scope>
    <source>
        <strain evidence="4">1719</strain>
    </source>
</reference>
<dbReference type="GO" id="GO:0005829">
    <property type="term" value="C:cytosol"/>
    <property type="evidence" value="ECO:0007669"/>
    <property type="project" value="TreeGrafter"/>
</dbReference>
<dbReference type="Gene3D" id="3.40.1190.20">
    <property type="match status" value="1"/>
</dbReference>
<protein>
    <recommendedName>
        <fullName evidence="2">hydroxymethylpyrimidine kinase</fullName>
        <ecNumber evidence="2">2.7.1.49</ecNumber>
    </recommendedName>
</protein>